<feature type="region of interest" description="Disordered" evidence="8">
    <location>
        <begin position="127"/>
        <end position="149"/>
    </location>
</feature>
<reference evidence="10" key="1">
    <citation type="submission" date="2022-03" db="EMBL/GenBank/DDBJ databases">
        <authorList>
            <person name="Legras J.-L."/>
            <person name="Devillers H."/>
            <person name="Grondin C."/>
        </authorList>
    </citation>
    <scope>NUCLEOTIDE SEQUENCE</scope>
    <source>
        <strain evidence="10">CLIB 1423</strain>
    </source>
</reference>
<comment type="similarity">
    <text evidence="1">Belongs to the class I-like SAM-binding methyltransferase superfamily. RNA methyltransferase RlmE family.</text>
</comment>
<keyword evidence="11" id="KW-1185">Reference proteome</keyword>
<keyword evidence="2" id="KW-0698">rRNA processing</keyword>
<evidence type="ECO:0000256" key="7">
    <source>
        <dbReference type="PIRSR" id="PIRSR005461-1"/>
    </source>
</evidence>
<dbReference type="AlphaFoldDB" id="A0A9P0W0Y0"/>
<dbReference type="Proteomes" id="UP000837801">
    <property type="component" value="Unassembled WGS sequence"/>
</dbReference>
<evidence type="ECO:0000256" key="2">
    <source>
        <dbReference type="ARBA" id="ARBA00022552"/>
    </source>
</evidence>
<keyword evidence="5 7" id="KW-0949">S-adenosyl-L-methionine</keyword>
<dbReference type="InterPro" id="IPR015507">
    <property type="entry name" value="rRNA-MeTfrase_E"/>
</dbReference>
<dbReference type="GO" id="GO:0008650">
    <property type="term" value="F:rRNA (uridine-2'-O-)-methyltransferase activity"/>
    <property type="evidence" value="ECO:0007669"/>
    <property type="project" value="TreeGrafter"/>
</dbReference>
<dbReference type="SUPFAM" id="SSF53335">
    <property type="entry name" value="S-adenosyl-L-methionine-dependent methyltransferases"/>
    <property type="match status" value="1"/>
</dbReference>
<dbReference type="InterPro" id="IPR050082">
    <property type="entry name" value="RNA_methyltr_RlmE"/>
</dbReference>
<keyword evidence="3 10" id="KW-0489">Methyltransferase</keyword>
<proteinExistence type="inferred from homology"/>
<evidence type="ECO:0000259" key="9">
    <source>
        <dbReference type="Pfam" id="PF01728"/>
    </source>
</evidence>
<dbReference type="OrthoDB" id="20105at2759"/>
<evidence type="ECO:0000256" key="3">
    <source>
        <dbReference type="ARBA" id="ARBA00022603"/>
    </source>
</evidence>
<dbReference type="Gene3D" id="3.40.50.150">
    <property type="entry name" value="Vaccinia Virus protein VP39"/>
    <property type="match status" value="1"/>
</dbReference>
<dbReference type="InterPro" id="IPR002877">
    <property type="entry name" value="RNA_MeTrfase_FtsJ_dom"/>
</dbReference>
<dbReference type="PIRSF" id="PIRSF005461">
    <property type="entry name" value="23S_rRNA_mtase"/>
    <property type="match status" value="1"/>
</dbReference>
<dbReference type="HAMAP" id="MF_01547">
    <property type="entry name" value="RNA_methyltr_E"/>
    <property type="match status" value="1"/>
</dbReference>
<evidence type="ECO:0000256" key="8">
    <source>
        <dbReference type="SAM" id="MobiDB-lite"/>
    </source>
</evidence>
<accession>A0A9P0W0Y0</accession>
<evidence type="ECO:0000256" key="5">
    <source>
        <dbReference type="ARBA" id="ARBA00022691"/>
    </source>
</evidence>
<name>A0A9P0W0Y0_9ASCO</name>
<keyword evidence="4" id="KW-0808">Transferase</keyword>
<feature type="active site" description="Proton acceptor" evidence="7">
    <location>
        <position position="203"/>
    </location>
</feature>
<dbReference type="EMBL" id="CAKXYY010000027">
    <property type="protein sequence ID" value="CAH2355474.1"/>
    <property type="molecule type" value="Genomic_DNA"/>
</dbReference>
<comment type="caution">
    <text evidence="10">The sequence shown here is derived from an EMBL/GenBank/DDBJ whole genome shotgun (WGS) entry which is preliminary data.</text>
</comment>
<organism evidence="10 11">
    <name type="scientific">[Candida] railenensis</name>
    <dbReference type="NCBI Taxonomy" id="45579"/>
    <lineage>
        <taxon>Eukaryota</taxon>
        <taxon>Fungi</taxon>
        <taxon>Dikarya</taxon>
        <taxon>Ascomycota</taxon>
        <taxon>Saccharomycotina</taxon>
        <taxon>Pichiomycetes</taxon>
        <taxon>Debaryomycetaceae</taxon>
        <taxon>Kurtzmaniella</taxon>
    </lineage>
</organism>
<evidence type="ECO:0000256" key="4">
    <source>
        <dbReference type="ARBA" id="ARBA00022679"/>
    </source>
</evidence>
<evidence type="ECO:0000313" key="11">
    <source>
        <dbReference type="Proteomes" id="UP000837801"/>
    </source>
</evidence>
<dbReference type="GO" id="GO:0005739">
    <property type="term" value="C:mitochondrion"/>
    <property type="evidence" value="ECO:0007669"/>
    <property type="project" value="TreeGrafter"/>
</dbReference>
<feature type="domain" description="Ribosomal RNA methyltransferase FtsJ" evidence="9">
    <location>
        <begin position="40"/>
        <end position="245"/>
    </location>
</feature>
<gene>
    <name evidence="10" type="ORF">CLIB1423_27S00364</name>
</gene>
<dbReference type="PANTHER" id="PTHR10920">
    <property type="entry name" value="RIBOSOMAL RNA METHYLTRANSFERASE"/>
    <property type="match status" value="1"/>
</dbReference>
<dbReference type="InterPro" id="IPR029063">
    <property type="entry name" value="SAM-dependent_MTases_sf"/>
</dbReference>
<evidence type="ECO:0000256" key="6">
    <source>
        <dbReference type="ARBA" id="ARBA00041184"/>
    </source>
</evidence>
<evidence type="ECO:0000313" key="10">
    <source>
        <dbReference type="EMBL" id="CAH2355474.1"/>
    </source>
</evidence>
<sequence>MKIALQPNPLLIRHSSTSSKKWLNRQMNDKFTKDAKASNYRSRAAFKLIELDKKFSLFSKTTKNIIDLGFAPGAWSQVALERSRSIGIVNPNILGIDLIKCNPPEGVHFVQGDVFTRETQDKIREHFSNQVTSGVTSKEPESESEPESVNKNRLLPVNLILSDMMANTSGVKNSDHFASMDLCTEALKLAIQLLQPKGNLVMKFYTGKEESLLKEELDRIFSKVYRFKPQACRKESKEMYFIGMKKKI</sequence>
<protein>
    <recommendedName>
        <fullName evidence="6">rRNA methyltransferase 2, mitochondrial</fullName>
    </recommendedName>
</protein>
<evidence type="ECO:0000256" key="1">
    <source>
        <dbReference type="ARBA" id="ARBA00009258"/>
    </source>
</evidence>
<dbReference type="PANTHER" id="PTHR10920:SF18">
    <property type="entry name" value="RRNA METHYLTRANSFERASE 2, MITOCHONDRIAL"/>
    <property type="match status" value="1"/>
</dbReference>
<dbReference type="Pfam" id="PF01728">
    <property type="entry name" value="FtsJ"/>
    <property type="match status" value="1"/>
</dbReference>